<dbReference type="EMBL" id="CABVQN010000026">
    <property type="protein sequence ID" value="VWD34754.1"/>
    <property type="molecule type" value="Genomic_DNA"/>
</dbReference>
<sequence>MRLSYVISCVFAALLATAPLSSALAKKPQPAPTHPAAGAPVFPIAAVIAQVKTELEAAQSTPGAQLGLKLDTVELNFSLTKTTDVNGKVAIGIPVVGGIDLDANGDRKAEETSSLTVNLVPPEPVAAMSGYDTTNLGITQAIVDTRQQLIQGLNDVPKLDPNKVVITLKFVVTKSGGGSGKIKFLVFTLGGGATITGANSNTITLTFSKSKALQ</sequence>
<feature type="domain" description="Trypsin-co-occurring" evidence="2">
    <location>
        <begin position="139"/>
        <end position="208"/>
    </location>
</feature>
<dbReference type="Pfam" id="PF19631">
    <property type="entry name" value="Trypco2"/>
    <property type="match status" value="2"/>
</dbReference>
<accession>A0A6P2ZJR4</accession>
<dbReference type="InterPro" id="IPR045608">
    <property type="entry name" value="Trypco2"/>
</dbReference>
<keyword evidence="1" id="KW-0732">Signal</keyword>
<evidence type="ECO:0000313" key="3">
    <source>
        <dbReference type="EMBL" id="VWD34754.1"/>
    </source>
</evidence>
<protein>
    <recommendedName>
        <fullName evidence="2">Trypsin-co-occurring domain-containing protein</fullName>
    </recommendedName>
</protein>
<feature type="signal peptide" evidence="1">
    <location>
        <begin position="1"/>
        <end position="18"/>
    </location>
</feature>
<reference evidence="3 4" key="1">
    <citation type="submission" date="2019-09" db="EMBL/GenBank/DDBJ databases">
        <authorList>
            <person name="Depoorter E."/>
        </authorList>
    </citation>
    <scope>NUCLEOTIDE SEQUENCE [LARGE SCALE GENOMIC DNA]</scope>
    <source>
        <strain evidence="3">R-39750</strain>
    </source>
</reference>
<dbReference type="Proteomes" id="UP000494110">
    <property type="component" value="Unassembled WGS sequence"/>
</dbReference>
<feature type="chain" id="PRO_5027085929" description="Trypsin-co-occurring domain-containing protein" evidence="1">
    <location>
        <begin position="19"/>
        <end position="214"/>
    </location>
</feature>
<evidence type="ECO:0000256" key="1">
    <source>
        <dbReference type="SAM" id="SignalP"/>
    </source>
</evidence>
<feature type="domain" description="Trypsin-co-occurring" evidence="2">
    <location>
        <begin position="43"/>
        <end position="121"/>
    </location>
</feature>
<proteinExistence type="predicted"/>
<dbReference type="AlphaFoldDB" id="A0A6P2ZJR4"/>
<organism evidence="3 4">
    <name type="scientific">Burkholderia lata (strain ATCC 17760 / DSM 23089 / LMG 22485 / NCIMB 9086 / R18194 / 383)</name>
    <dbReference type="NCBI Taxonomy" id="482957"/>
    <lineage>
        <taxon>Bacteria</taxon>
        <taxon>Pseudomonadati</taxon>
        <taxon>Pseudomonadota</taxon>
        <taxon>Betaproteobacteria</taxon>
        <taxon>Burkholderiales</taxon>
        <taxon>Burkholderiaceae</taxon>
        <taxon>Burkholderia</taxon>
        <taxon>Burkholderia cepacia complex</taxon>
    </lineage>
</organism>
<evidence type="ECO:0000259" key="2">
    <source>
        <dbReference type="Pfam" id="PF19631"/>
    </source>
</evidence>
<name>A0A6P2ZJR4_BURL3</name>
<gene>
    <name evidence="3" type="ORF">BLA39750_04920</name>
</gene>
<evidence type="ECO:0000313" key="4">
    <source>
        <dbReference type="Proteomes" id="UP000494110"/>
    </source>
</evidence>
<dbReference type="RefSeq" id="WP_175014377.1">
    <property type="nucleotide sequence ID" value="NZ_CABVQN010000026.1"/>
</dbReference>